<keyword evidence="7" id="KW-0934">Plastid</keyword>
<evidence type="ECO:0000256" key="1">
    <source>
        <dbReference type="ARBA" id="ARBA00008560"/>
    </source>
</evidence>
<dbReference type="EMBL" id="MN102114">
    <property type="protein sequence ID" value="QEP09204.1"/>
    <property type="molecule type" value="Genomic_DNA"/>
</dbReference>
<organism evidence="7">
    <name type="scientific">Chlorosarcinopsis eremi</name>
    <dbReference type="NCBI Taxonomy" id="332213"/>
    <lineage>
        <taxon>Eukaryota</taxon>
        <taxon>Viridiplantae</taxon>
        <taxon>Chlorophyta</taxon>
        <taxon>core chlorophytes</taxon>
        <taxon>Chlorophyceae</taxon>
        <taxon>Chlorosarcinales</taxon>
        <taxon>Chlorosarcinaceae</taxon>
        <taxon>Chlorosarcinopsis</taxon>
    </lineage>
</organism>
<feature type="region of interest" description="Disordered" evidence="6">
    <location>
        <begin position="52"/>
        <end position="78"/>
    </location>
</feature>
<dbReference type="AlphaFoldDB" id="A0A5C2FR46"/>
<protein>
    <recommendedName>
        <fullName evidence="4 5">Large ribosomal subunit protein bL32c</fullName>
    </recommendedName>
</protein>
<dbReference type="RefSeq" id="YP_009632737.1">
    <property type="nucleotide sequence ID" value="NC_042250.1"/>
</dbReference>
<reference evidence="7" key="1">
    <citation type="submission" date="2019-06" db="EMBL/GenBank/DDBJ databases">
        <authorList>
            <person name="Khani Juy-Abad F."/>
            <person name="Mohammadi P."/>
            <person name="Zarrabi M."/>
        </authorList>
    </citation>
    <scope>NUCLEOTIDE SEQUENCE</scope>
</reference>
<dbReference type="HAMAP" id="MF_00340">
    <property type="entry name" value="Ribosomal_bL32"/>
    <property type="match status" value="1"/>
</dbReference>
<evidence type="ECO:0000256" key="3">
    <source>
        <dbReference type="ARBA" id="ARBA00023274"/>
    </source>
</evidence>
<geneLocation type="chloroplast" evidence="7"/>
<dbReference type="PANTHER" id="PTHR36083">
    <property type="entry name" value="50S RIBOSOMAL PROTEIN L32, CHLOROPLASTIC"/>
    <property type="match status" value="1"/>
</dbReference>
<keyword evidence="7" id="KW-0150">Chloroplast</keyword>
<name>A0A5C2FR46_9CHLO</name>
<comment type="similarity">
    <text evidence="1 5">Belongs to the bacterial ribosomal protein bL32 family.</text>
</comment>
<dbReference type="Pfam" id="PF01783">
    <property type="entry name" value="Ribosomal_L32p"/>
    <property type="match status" value="1"/>
</dbReference>
<dbReference type="GO" id="GO:0006412">
    <property type="term" value="P:translation"/>
    <property type="evidence" value="ECO:0007669"/>
    <property type="project" value="UniProtKB-UniRule"/>
</dbReference>
<evidence type="ECO:0000256" key="2">
    <source>
        <dbReference type="ARBA" id="ARBA00022980"/>
    </source>
</evidence>
<comment type="subcellular location">
    <subcellularLocation>
        <location evidence="5">Plastid</location>
        <location evidence="5">Chloroplast</location>
    </subcellularLocation>
</comment>
<sequence length="78" mass="8762">MAVPKKRTSKSKKNIRKNAWKTKVEKQAIRSLSLAKYLLKTKPEDPAVEKLLNRLNDETSSQKPIAEGEGNDKPSDAN</sequence>
<gene>
    <name evidence="5 7" type="primary">rpl32</name>
</gene>
<dbReference type="GO" id="GO:0009507">
    <property type="term" value="C:chloroplast"/>
    <property type="evidence" value="ECO:0007669"/>
    <property type="project" value="UniProtKB-SubCell"/>
</dbReference>
<dbReference type="GO" id="GO:0015934">
    <property type="term" value="C:large ribosomal subunit"/>
    <property type="evidence" value="ECO:0007669"/>
    <property type="project" value="InterPro"/>
</dbReference>
<evidence type="ECO:0000256" key="5">
    <source>
        <dbReference type="HAMAP-Rule" id="MF_00340"/>
    </source>
</evidence>
<dbReference type="GeneID" id="40145241"/>
<accession>A0A5C2FR46</accession>
<evidence type="ECO:0000256" key="4">
    <source>
        <dbReference type="ARBA" id="ARBA00035280"/>
    </source>
</evidence>
<dbReference type="PANTHER" id="PTHR36083:SF1">
    <property type="entry name" value="LARGE RIBOSOMAL SUBUNIT PROTEIN BL32C"/>
    <property type="match status" value="1"/>
</dbReference>
<evidence type="ECO:0000313" key="7">
    <source>
        <dbReference type="EMBL" id="QEP09204.1"/>
    </source>
</evidence>
<dbReference type="GO" id="GO:0003735">
    <property type="term" value="F:structural constituent of ribosome"/>
    <property type="evidence" value="ECO:0007669"/>
    <property type="project" value="InterPro"/>
</dbReference>
<dbReference type="InterPro" id="IPR044958">
    <property type="entry name" value="Ribosomal_bL32_plant/cyanobact"/>
</dbReference>
<proteinExistence type="inferred from homology"/>
<keyword evidence="3 5" id="KW-0687">Ribonucleoprotein</keyword>
<keyword evidence="2 5" id="KW-0689">Ribosomal protein</keyword>
<dbReference type="InterPro" id="IPR011332">
    <property type="entry name" value="Ribosomal_zn-bd"/>
</dbReference>
<evidence type="ECO:0000256" key="6">
    <source>
        <dbReference type="SAM" id="MobiDB-lite"/>
    </source>
</evidence>
<dbReference type="InterPro" id="IPR002677">
    <property type="entry name" value="Ribosomal_bL32"/>
</dbReference>
<dbReference type="SUPFAM" id="SSF57829">
    <property type="entry name" value="Zn-binding ribosomal proteins"/>
    <property type="match status" value="1"/>
</dbReference>